<organism evidence="1">
    <name type="scientific">Siphoviridae sp. ct7es18</name>
    <dbReference type="NCBI Taxonomy" id="2826166"/>
    <lineage>
        <taxon>Viruses</taxon>
        <taxon>Duplodnaviria</taxon>
        <taxon>Heunggongvirae</taxon>
        <taxon>Uroviricota</taxon>
        <taxon>Caudoviricetes</taxon>
    </lineage>
</organism>
<proteinExistence type="predicted"/>
<reference evidence="1" key="1">
    <citation type="journal article" date="2021" name="Proc. Natl. Acad. Sci. U.S.A.">
        <title>A Catalog of Tens of Thousands of Viruses from Human Metagenomes Reveals Hidden Associations with Chronic Diseases.</title>
        <authorList>
            <person name="Tisza M.J."/>
            <person name="Buck C.B."/>
        </authorList>
    </citation>
    <scope>NUCLEOTIDE SEQUENCE</scope>
    <source>
        <strain evidence="1">Ct7es18</strain>
    </source>
</reference>
<protein>
    <submittedName>
        <fullName evidence="1">Uncharacterized protein</fullName>
    </submittedName>
</protein>
<accession>A0A8S5MGW8</accession>
<dbReference type="EMBL" id="BK014903">
    <property type="protein sequence ID" value="DAD81581.1"/>
    <property type="molecule type" value="Genomic_DNA"/>
</dbReference>
<name>A0A8S5MGW8_9CAUD</name>
<evidence type="ECO:0000313" key="1">
    <source>
        <dbReference type="EMBL" id="DAD81581.1"/>
    </source>
</evidence>
<sequence length="61" mass="7200">MGYDITPQRVEEMRRFLLEHPLDPDYDENVIELDGDCSADQLRSRLYYAILKELGKLPKTE</sequence>